<evidence type="ECO:0000313" key="14">
    <source>
        <dbReference type="EMBL" id="KAL1489866.1"/>
    </source>
</evidence>
<dbReference type="EMBL" id="JBDJPC010000011">
    <property type="protein sequence ID" value="KAL1489866.1"/>
    <property type="molecule type" value="Genomic_DNA"/>
</dbReference>
<keyword evidence="9" id="KW-0378">Hydrolase</keyword>
<protein>
    <recommendedName>
        <fullName evidence="5">Putative nuclease HARBI1</fullName>
    </recommendedName>
    <alternativeName>
        <fullName evidence="11">Harbinger transposase-derived nuclease</fullName>
    </alternativeName>
</protein>
<evidence type="ECO:0000256" key="3">
    <source>
        <dbReference type="ARBA" id="ARBA00004496"/>
    </source>
</evidence>
<dbReference type="Pfam" id="PF13359">
    <property type="entry name" value="DDE_Tnp_4"/>
    <property type="match status" value="1"/>
</dbReference>
<comment type="cofactor">
    <cofactor evidence="1">
        <name>a divalent metal cation</name>
        <dbReference type="ChEBI" id="CHEBI:60240"/>
    </cofactor>
</comment>
<evidence type="ECO:0000259" key="13">
    <source>
        <dbReference type="Pfam" id="PF13359"/>
    </source>
</evidence>
<keyword evidence="6" id="KW-0963">Cytoplasm</keyword>
<feature type="domain" description="DDE Tnp4" evidence="13">
    <location>
        <begin position="30"/>
        <end position="127"/>
    </location>
</feature>
<evidence type="ECO:0000256" key="6">
    <source>
        <dbReference type="ARBA" id="ARBA00022490"/>
    </source>
</evidence>
<keyword evidence="7" id="KW-0540">Nuclease</keyword>
<dbReference type="GO" id="GO:0004518">
    <property type="term" value="F:nuclease activity"/>
    <property type="evidence" value="ECO:0007669"/>
    <property type="project" value="UniProtKB-KW"/>
</dbReference>
<evidence type="ECO:0000256" key="1">
    <source>
        <dbReference type="ARBA" id="ARBA00001968"/>
    </source>
</evidence>
<evidence type="ECO:0000256" key="4">
    <source>
        <dbReference type="ARBA" id="ARBA00006958"/>
    </source>
</evidence>
<dbReference type="GO" id="GO:0046872">
    <property type="term" value="F:metal ion binding"/>
    <property type="evidence" value="ECO:0007669"/>
    <property type="project" value="UniProtKB-KW"/>
</dbReference>
<dbReference type="InterPro" id="IPR045249">
    <property type="entry name" value="HARBI1-like"/>
</dbReference>
<evidence type="ECO:0000256" key="11">
    <source>
        <dbReference type="ARBA" id="ARBA00030126"/>
    </source>
</evidence>
<dbReference type="InterPro" id="IPR026103">
    <property type="entry name" value="HARBI1_animal"/>
</dbReference>
<evidence type="ECO:0000256" key="8">
    <source>
        <dbReference type="ARBA" id="ARBA00022723"/>
    </source>
</evidence>
<evidence type="ECO:0000256" key="12">
    <source>
        <dbReference type="ARBA" id="ARBA00045850"/>
    </source>
</evidence>
<evidence type="ECO:0000256" key="5">
    <source>
        <dbReference type="ARBA" id="ARBA00015519"/>
    </source>
</evidence>
<dbReference type="PANTHER" id="PTHR22930">
    <property type="match status" value="1"/>
</dbReference>
<dbReference type="AlphaFoldDB" id="A0ABD1E9T6"/>
<evidence type="ECO:0000256" key="2">
    <source>
        <dbReference type="ARBA" id="ARBA00004123"/>
    </source>
</evidence>
<comment type="function">
    <text evidence="12">Transposase-derived protein that may have nuclease activity. Does not have transposase activity.</text>
</comment>
<sequence>MMPSTEEEQITNARNFYNIAGFPCCIGASDCTHIKVQSPGVDAEIFRNRKDYFSLNCQAICDANMLICDLVCRWPGSAHDSTIFNNSNIRARLERGEFGNNVIVGDGGYPIKSYLMTSLRNPQTHEEYLYLNPKLERGIQLKGVTIYRSCGICNCFFA</sequence>
<evidence type="ECO:0000256" key="7">
    <source>
        <dbReference type="ARBA" id="ARBA00022722"/>
    </source>
</evidence>
<reference evidence="14 15" key="1">
    <citation type="submission" date="2024-05" db="EMBL/GenBank/DDBJ databases">
        <title>Genetic variation in Jamaican populations of the coffee berry borer (Hypothenemus hampei).</title>
        <authorList>
            <person name="Errbii M."/>
            <person name="Myrie A."/>
        </authorList>
    </citation>
    <scope>NUCLEOTIDE SEQUENCE [LARGE SCALE GENOMIC DNA]</scope>
    <source>
        <strain evidence="14">JA-Hopewell-2020-01-JO</strain>
        <tissue evidence="14">Whole body</tissue>
    </source>
</reference>
<keyword evidence="15" id="KW-1185">Reference proteome</keyword>
<keyword evidence="8" id="KW-0479">Metal-binding</keyword>
<keyword evidence="10" id="KW-0539">Nucleus</keyword>
<dbReference type="PRINTS" id="PR02086">
    <property type="entry name" value="PUTNUCHARBI1"/>
</dbReference>
<evidence type="ECO:0000256" key="10">
    <source>
        <dbReference type="ARBA" id="ARBA00023242"/>
    </source>
</evidence>
<gene>
    <name evidence="14" type="ORF">ABEB36_013795</name>
</gene>
<dbReference type="GO" id="GO:0005634">
    <property type="term" value="C:nucleus"/>
    <property type="evidence" value="ECO:0007669"/>
    <property type="project" value="UniProtKB-SubCell"/>
</dbReference>
<proteinExistence type="inferred from homology"/>
<dbReference type="InterPro" id="IPR027806">
    <property type="entry name" value="HARBI1_dom"/>
</dbReference>
<comment type="subcellular location">
    <subcellularLocation>
        <location evidence="3">Cytoplasm</location>
    </subcellularLocation>
    <subcellularLocation>
        <location evidence="2">Nucleus</location>
    </subcellularLocation>
</comment>
<dbReference type="GO" id="GO:0005737">
    <property type="term" value="C:cytoplasm"/>
    <property type="evidence" value="ECO:0007669"/>
    <property type="project" value="UniProtKB-SubCell"/>
</dbReference>
<evidence type="ECO:0000313" key="15">
    <source>
        <dbReference type="Proteomes" id="UP001566132"/>
    </source>
</evidence>
<accession>A0ABD1E9T6</accession>
<organism evidence="14 15">
    <name type="scientific">Hypothenemus hampei</name>
    <name type="common">Coffee berry borer</name>
    <dbReference type="NCBI Taxonomy" id="57062"/>
    <lineage>
        <taxon>Eukaryota</taxon>
        <taxon>Metazoa</taxon>
        <taxon>Ecdysozoa</taxon>
        <taxon>Arthropoda</taxon>
        <taxon>Hexapoda</taxon>
        <taxon>Insecta</taxon>
        <taxon>Pterygota</taxon>
        <taxon>Neoptera</taxon>
        <taxon>Endopterygota</taxon>
        <taxon>Coleoptera</taxon>
        <taxon>Polyphaga</taxon>
        <taxon>Cucujiformia</taxon>
        <taxon>Curculionidae</taxon>
        <taxon>Scolytinae</taxon>
        <taxon>Hypothenemus</taxon>
    </lineage>
</organism>
<dbReference type="Proteomes" id="UP001566132">
    <property type="component" value="Unassembled WGS sequence"/>
</dbReference>
<dbReference type="PANTHER" id="PTHR22930:SF289">
    <property type="entry name" value="DDE TNP4 DOMAIN-CONTAINING PROTEIN-RELATED"/>
    <property type="match status" value="1"/>
</dbReference>
<comment type="caution">
    <text evidence="14">The sequence shown here is derived from an EMBL/GenBank/DDBJ whole genome shotgun (WGS) entry which is preliminary data.</text>
</comment>
<dbReference type="GO" id="GO:0016787">
    <property type="term" value="F:hydrolase activity"/>
    <property type="evidence" value="ECO:0007669"/>
    <property type="project" value="UniProtKB-KW"/>
</dbReference>
<comment type="similarity">
    <text evidence="4">Belongs to the HARBI1 family.</text>
</comment>
<evidence type="ECO:0000256" key="9">
    <source>
        <dbReference type="ARBA" id="ARBA00022801"/>
    </source>
</evidence>
<name>A0ABD1E9T6_HYPHA</name>